<gene>
    <name evidence="8 10" type="primary">dapF</name>
    <name evidence="10" type="ORF">GCM10011529_11470</name>
</gene>
<evidence type="ECO:0000256" key="8">
    <source>
        <dbReference type="HAMAP-Rule" id="MF_00197"/>
    </source>
</evidence>
<feature type="active site" description="Proton acceptor" evidence="8">
    <location>
        <position position="212"/>
    </location>
</feature>
<dbReference type="NCBIfam" id="TIGR00652">
    <property type="entry name" value="DapF"/>
    <property type="match status" value="1"/>
</dbReference>
<dbReference type="EMBL" id="BMJM01000003">
    <property type="protein sequence ID" value="GGE06769.1"/>
    <property type="molecule type" value="Genomic_DNA"/>
</dbReference>
<dbReference type="GO" id="GO:0008837">
    <property type="term" value="F:diaminopimelate epimerase activity"/>
    <property type="evidence" value="ECO:0007669"/>
    <property type="project" value="UniProtKB-UniRule"/>
</dbReference>
<evidence type="ECO:0000256" key="4">
    <source>
        <dbReference type="ARBA" id="ARBA00022605"/>
    </source>
</evidence>
<keyword evidence="4 8" id="KW-0028">Amino-acid biosynthesis</keyword>
<feature type="binding site" evidence="8">
    <location>
        <begin position="78"/>
        <end position="79"/>
    </location>
    <ligand>
        <name>substrate</name>
    </ligand>
</feature>
<reference evidence="10" key="2">
    <citation type="submission" date="2020-09" db="EMBL/GenBank/DDBJ databases">
        <authorList>
            <person name="Sun Q."/>
            <person name="Zhou Y."/>
        </authorList>
    </citation>
    <scope>NUCLEOTIDE SEQUENCE</scope>
    <source>
        <strain evidence="10">CGMCC 1.15519</strain>
    </source>
</reference>
<feature type="binding site" evidence="8">
    <location>
        <position position="17"/>
    </location>
    <ligand>
        <name>substrate</name>
    </ligand>
</feature>
<keyword evidence="6 8" id="KW-0413">Isomerase</keyword>
<feature type="active site" description="Proton donor" evidence="8">
    <location>
        <position position="77"/>
    </location>
</feature>
<feature type="binding site" evidence="8">
    <location>
        <position position="68"/>
    </location>
    <ligand>
        <name>substrate</name>
    </ligand>
</feature>
<feature type="binding site" evidence="8">
    <location>
        <position position="152"/>
    </location>
    <ligand>
        <name>substrate</name>
    </ligand>
</feature>
<name>A0A916ZNS7_9SPHN</name>
<keyword evidence="11" id="KW-1185">Reference proteome</keyword>
<dbReference type="Gene3D" id="3.10.310.10">
    <property type="entry name" value="Diaminopimelate Epimerase, Chain A, domain 1"/>
    <property type="match status" value="2"/>
</dbReference>
<organism evidence="10 11">
    <name type="scientific">Sandarakinorhabdus glacialis</name>
    <dbReference type="NCBI Taxonomy" id="1614636"/>
    <lineage>
        <taxon>Bacteria</taxon>
        <taxon>Pseudomonadati</taxon>
        <taxon>Pseudomonadota</taxon>
        <taxon>Alphaproteobacteria</taxon>
        <taxon>Sphingomonadales</taxon>
        <taxon>Sphingosinicellaceae</taxon>
        <taxon>Sandarakinorhabdus</taxon>
    </lineage>
</organism>
<comment type="pathway">
    <text evidence="1 8">Amino-acid biosynthesis; L-lysine biosynthesis via DAP pathway; DL-2,6-diaminopimelate from LL-2,6-diaminopimelate: step 1/1.</text>
</comment>
<dbReference type="GO" id="GO:0009089">
    <property type="term" value="P:lysine biosynthetic process via diaminopimelate"/>
    <property type="evidence" value="ECO:0007669"/>
    <property type="project" value="UniProtKB-UniRule"/>
</dbReference>
<feature type="site" description="Could be important to modulate the pK values of the two catalytic cysteine residues" evidence="8">
    <location>
        <position position="154"/>
    </location>
</feature>
<dbReference type="InterPro" id="IPR018510">
    <property type="entry name" value="DAP_epimerase_AS"/>
</dbReference>
<evidence type="ECO:0000256" key="2">
    <source>
        <dbReference type="ARBA" id="ARBA00010219"/>
    </source>
</evidence>
<feature type="binding site" evidence="8">
    <location>
        <position position="50"/>
    </location>
    <ligand>
        <name>substrate</name>
    </ligand>
</feature>
<feature type="active site" evidence="9">
    <location>
        <position position="77"/>
    </location>
</feature>
<keyword evidence="5 8" id="KW-0457">Lysine biosynthesis</keyword>
<dbReference type="Proteomes" id="UP000635071">
    <property type="component" value="Unassembled WGS sequence"/>
</dbReference>
<evidence type="ECO:0000313" key="10">
    <source>
        <dbReference type="EMBL" id="GGE06769.1"/>
    </source>
</evidence>
<dbReference type="Pfam" id="PF01678">
    <property type="entry name" value="DAP_epimerase"/>
    <property type="match status" value="2"/>
</dbReference>
<evidence type="ECO:0000256" key="6">
    <source>
        <dbReference type="ARBA" id="ARBA00023235"/>
    </source>
</evidence>
<dbReference type="SUPFAM" id="SSF54506">
    <property type="entry name" value="Diaminopimelate epimerase-like"/>
    <property type="match status" value="2"/>
</dbReference>
<protein>
    <recommendedName>
        <fullName evidence="3 8">Diaminopimelate epimerase</fullName>
        <shortName evidence="8">DAP epimerase</shortName>
        <ecNumber evidence="3 8">5.1.1.7</ecNumber>
    </recommendedName>
    <alternativeName>
        <fullName evidence="8">PLP-independent amino acid racemase</fullName>
    </alternativeName>
</protein>
<feature type="site" description="Could be important to modulate the pK values of the two catalytic cysteine residues" evidence="8">
    <location>
        <position position="203"/>
    </location>
</feature>
<feature type="binding site" evidence="8">
    <location>
        <position position="185"/>
    </location>
    <ligand>
        <name>substrate</name>
    </ligand>
</feature>
<comment type="similarity">
    <text evidence="2 8">Belongs to the diaminopimelate epimerase family.</text>
</comment>
<dbReference type="EC" id="5.1.1.7" evidence="3 8"/>
<feature type="binding site" evidence="8">
    <location>
        <begin position="203"/>
        <end position="204"/>
    </location>
    <ligand>
        <name>substrate</name>
    </ligand>
</feature>
<dbReference type="InterPro" id="IPR001653">
    <property type="entry name" value="DAP_epimerase_DapF"/>
</dbReference>
<keyword evidence="8" id="KW-0963">Cytoplasm</keyword>
<dbReference type="PANTHER" id="PTHR31689:SF0">
    <property type="entry name" value="DIAMINOPIMELATE EPIMERASE"/>
    <property type="match status" value="1"/>
</dbReference>
<dbReference type="RefSeq" id="WP_188761973.1">
    <property type="nucleotide sequence ID" value="NZ_BMJM01000003.1"/>
</dbReference>
<dbReference type="GO" id="GO:0005829">
    <property type="term" value="C:cytosol"/>
    <property type="evidence" value="ECO:0007669"/>
    <property type="project" value="TreeGrafter"/>
</dbReference>
<evidence type="ECO:0000256" key="1">
    <source>
        <dbReference type="ARBA" id="ARBA00005196"/>
    </source>
</evidence>
<proteinExistence type="inferred from homology"/>
<evidence type="ECO:0000256" key="9">
    <source>
        <dbReference type="PROSITE-ProRule" id="PRU10125"/>
    </source>
</evidence>
<dbReference type="HAMAP" id="MF_00197">
    <property type="entry name" value="DAP_epimerase"/>
    <property type="match status" value="1"/>
</dbReference>
<evidence type="ECO:0000256" key="5">
    <source>
        <dbReference type="ARBA" id="ARBA00023154"/>
    </source>
</evidence>
<reference evidence="10" key="1">
    <citation type="journal article" date="2014" name="Int. J. Syst. Evol. Microbiol.">
        <title>Complete genome sequence of Corynebacterium casei LMG S-19264T (=DSM 44701T), isolated from a smear-ripened cheese.</title>
        <authorList>
            <consortium name="US DOE Joint Genome Institute (JGI-PGF)"/>
            <person name="Walter F."/>
            <person name="Albersmeier A."/>
            <person name="Kalinowski J."/>
            <person name="Ruckert C."/>
        </authorList>
    </citation>
    <scope>NUCLEOTIDE SEQUENCE</scope>
    <source>
        <strain evidence="10">CGMCC 1.15519</strain>
    </source>
</reference>
<comment type="subcellular location">
    <subcellularLocation>
        <location evidence="8">Cytoplasm</location>
    </subcellularLocation>
</comment>
<evidence type="ECO:0000256" key="3">
    <source>
        <dbReference type="ARBA" id="ARBA00013080"/>
    </source>
</evidence>
<evidence type="ECO:0000313" key="11">
    <source>
        <dbReference type="Proteomes" id="UP000635071"/>
    </source>
</evidence>
<evidence type="ECO:0000256" key="7">
    <source>
        <dbReference type="ARBA" id="ARBA00051712"/>
    </source>
</evidence>
<feature type="binding site" evidence="8">
    <location>
        <begin position="213"/>
        <end position="214"/>
    </location>
    <ligand>
        <name>substrate</name>
    </ligand>
</feature>
<accession>A0A916ZNS7</accession>
<dbReference type="AlphaFoldDB" id="A0A916ZNS7"/>
<comment type="function">
    <text evidence="8">Catalyzes the stereoinversion of LL-2,6-diaminopimelate (L,L-DAP) to meso-diaminopimelate (meso-DAP), a precursor of L-lysine and an essential component of the bacterial peptidoglycan.</text>
</comment>
<sequence>MHGMSQRPFLKMHGLGNDFIVFDSRESPLAMTPALAMALADRRTGIGCDQLIVVEPSEVATVRATFWNPDGSMSPACGNGSRAVAALLGGEATIETGGGVLAASADASGAVVDMGVPQFGWDAIPLAYAMDTLSLPLAWEELENPGAANVGNPHVVFIVGDPYAVPLDVLGPLIEHDPIFPERVNVGVAALSSRSRMVLRVWERGTGLTRACGTGAVAAVAVAQRRGLADAQVTVSLPGGELVITRGDDGHMLMAGPATLAFTGSIDLEHFA</sequence>
<comment type="subunit">
    <text evidence="8">Homodimer.</text>
</comment>
<dbReference type="PANTHER" id="PTHR31689">
    <property type="entry name" value="DIAMINOPIMELATE EPIMERASE, CHLOROPLASTIC"/>
    <property type="match status" value="1"/>
</dbReference>
<dbReference type="PROSITE" id="PS01326">
    <property type="entry name" value="DAP_EPIMERASE"/>
    <property type="match status" value="1"/>
</dbReference>
<comment type="caution">
    <text evidence="10">The sequence shown here is derived from an EMBL/GenBank/DDBJ whole genome shotgun (WGS) entry which is preliminary data.</text>
</comment>
<comment type="catalytic activity">
    <reaction evidence="7 8">
        <text>(2S,6S)-2,6-diaminopimelate = meso-2,6-diaminopimelate</text>
        <dbReference type="Rhea" id="RHEA:15393"/>
        <dbReference type="ChEBI" id="CHEBI:57609"/>
        <dbReference type="ChEBI" id="CHEBI:57791"/>
        <dbReference type="EC" id="5.1.1.7"/>
    </reaction>
</comment>